<dbReference type="AlphaFoldDB" id="A0A3M0LYM3"/>
<dbReference type="InterPro" id="IPR023772">
    <property type="entry name" value="DNA-bd_HTH_TetR-type_CS"/>
</dbReference>
<dbReference type="Gene3D" id="1.10.357.10">
    <property type="entry name" value="Tetracycline Repressor, domain 2"/>
    <property type="match status" value="1"/>
</dbReference>
<reference evidence="6 7" key="1">
    <citation type="submission" date="2018-07" db="EMBL/GenBank/DDBJ databases">
        <authorList>
            <person name="Zhang Y."/>
            <person name="Wang L."/>
            <person name="Ma S."/>
        </authorList>
    </citation>
    <scope>NUCLEOTIDE SEQUENCE [LARGE SCALE GENOMIC DNA]</scope>
    <source>
        <strain evidence="6 7">4-2</strain>
    </source>
</reference>
<evidence type="ECO:0000313" key="6">
    <source>
        <dbReference type="EMBL" id="RMC30572.1"/>
    </source>
</evidence>
<dbReference type="SUPFAM" id="SSF46689">
    <property type="entry name" value="Homeodomain-like"/>
    <property type="match status" value="1"/>
</dbReference>
<keyword evidence="1" id="KW-0805">Transcription regulation</keyword>
<dbReference type="Pfam" id="PF16925">
    <property type="entry name" value="TetR_C_13"/>
    <property type="match status" value="1"/>
</dbReference>
<dbReference type="InterPro" id="IPR001647">
    <property type="entry name" value="HTH_TetR"/>
</dbReference>
<dbReference type="EMBL" id="QOKZ01000016">
    <property type="protein sequence ID" value="RMC30572.1"/>
    <property type="molecule type" value="Genomic_DNA"/>
</dbReference>
<keyword evidence="7" id="KW-1185">Reference proteome</keyword>
<dbReference type="InterPro" id="IPR011075">
    <property type="entry name" value="TetR_C"/>
</dbReference>
<sequence length="212" mass="22781">MSRPTKHDPERGDARTRLLEAARDIVRTQGFAATSVDQLCRAAGVTKGAFFHHFASKEALGVAAAEYWAETAGTLFSTAPYHDHADPLDRVLGYVDFRREIIAGDIGEFTCLVGTMTQEAYASHPAIREACAAAIFDHAATLEPDIAAAMKARGIVGEWTPTSLAAHTQAVLQGAFILAKAADDPAVAIDSVDHLKRYLTLLFQTPSKGRTT</sequence>
<dbReference type="Pfam" id="PF00440">
    <property type="entry name" value="TetR_N"/>
    <property type="match status" value="1"/>
</dbReference>
<evidence type="ECO:0000313" key="7">
    <source>
        <dbReference type="Proteomes" id="UP000273516"/>
    </source>
</evidence>
<dbReference type="PROSITE" id="PS01081">
    <property type="entry name" value="HTH_TETR_1"/>
    <property type="match status" value="1"/>
</dbReference>
<dbReference type="PANTHER" id="PTHR47506">
    <property type="entry name" value="TRANSCRIPTIONAL REGULATORY PROTEIN"/>
    <property type="match status" value="1"/>
</dbReference>
<name>A0A3M0LYM3_9RHOB</name>
<evidence type="ECO:0000256" key="4">
    <source>
        <dbReference type="PROSITE-ProRule" id="PRU00335"/>
    </source>
</evidence>
<dbReference type="GO" id="GO:0003677">
    <property type="term" value="F:DNA binding"/>
    <property type="evidence" value="ECO:0007669"/>
    <property type="project" value="UniProtKB-UniRule"/>
</dbReference>
<dbReference type="RefSeq" id="WP_122114413.1">
    <property type="nucleotide sequence ID" value="NZ_QOKZ01000016.1"/>
</dbReference>
<evidence type="ECO:0000259" key="5">
    <source>
        <dbReference type="PROSITE" id="PS50977"/>
    </source>
</evidence>
<dbReference type="SUPFAM" id="SSF48498">
    <property type="entry name" value="Tetracyclin repressor-like, C-terminal domain"/>
    <property type="match status" value="1"/>
</dbReference>
<feature type="domain" description="HTH tetR-type" evidence="5">
    <location>
        <begin position="12"/>
        <end position="72"/>
    </location>
</feature>
<evidence type="ECO:0000256" key="2">
    <source>
        <dbReference type="ARBA" id="ARBA00023125"/>
    </source>
</evidence>
<evidence type="ECO:0000256" key="1">
    <source>
        <dbReference type="ARBA" id="ARBA00023015"/>
    </source>
</evidence>
<dbReference type="PANTHER" id="PTHR47506:SF3">
    <property type="entry name" value="HTH-TYPE TRANSCRIPTIONAL REGULATOR LMRA"/>
    <property type="match status" value="1"/>
</dbReference>
<keyword evidence="3" id="KW-0804">Transcription</keyword>
<evidence type="ECO:0000256" key="3">
    <source>
        <dbReference type="ARBA" id="ARBA00023163"/>
    </source>
</evidence>
<dbReference type="InterPro" id="IPR036271">
    <property type="entry name" value="Tet_transcr_reg_TetR-rel_C_sf"/>
</dbReference>
<accession>A0A3M0LYM3</accession>
<comment type="caution">
    <text evidence="6">The sequence shown here is derived from an EMBL/GenBank/DDBJ whole genome shotgun (WGS) entry which is preliminary data.</text>
</comment>
<proteinExistence type="predicted"/>
<feature type="DNA-binding region" description="H-T-H motif" evidence="4">
    <location>
        <begin position="35"/>
        <end position="54"/>
    </location>
</feature>
<dbReference type="InterPro" id="IPR009057">
    <property type="entry name" value="Homeodomain-like_sf"/>
</dbReference>
<protein>
    <submittedName>
        <fullName evidence="6">TetR/AcrR family transcriptional regulator</fullName>
    </submittedName>
</protein>
<dbReference type="PROSITE" id="PS50977">
    <property type="entry name" value="HTH_TETR_2"/>
    <property type="match status" value="1"/>
</dbReference>
<dbReference type="PRINTS" id="PR00455">
    <property type="entry name" value="HTHTETR"/>
</dbReference>
<keyword evidence="2 4" id="KW-0238">DNA-binding</keyword>
<dbReference type="Proteomes" id="UP000273516">
    <property type="component" value="Unassembled WGS sequence"/>
</dbReference>
<dbReference type="OrthoDB" id="9811084at2"/>
<organism evidence="6 7">
    <name type="scientific">Paracoccus alkanivorans</name>
    <dbReference type="NCBI Taxonomy" id="2116655"/>
    <lineage>
        <taxon>Bacteria</taxon>
        <taxon>Pseudomonadati</taxon>
        <taxon>Pseudomonadota</taxon>
        <taxon>Alphaproteobacteria</taxon>
        <taxon>Rhodobacterales</taxon>
        <taxon>Paracoccaceae</taxon>
        <taxon>Paracoccus</taxon>
    </lineage>
</organism>
<gene>
    <name evidence="6" type="ORF">C9E81_21500</name>
</gene>